<dbReference type="InterPro" id="IPR029065">
    <property type="entry name" value="Enolase_C-like"/>
</dbReference>
<feature type="compositionally biased region" description="Basic and acidic residues" evidence="2">
    <location>
        <begin position="53"/>
        <end position="67"/>
    </location>
</feature>
<sequence>MRPAWTPKTCSASGSASCSNAGCCPRRPRRGREDRAHHKHHRRPAPAACAPAGDDHDGGPHPGDRANPHRRGRDRAERAAREDRHRHPRANVQRATAIRDALPEAATVRVDVNQAWDEATARWAIPALHAGSIAVVEQPVHAASIDAMRRLTRASPITVMADEAVTTPQEAMAYASTHACDALSIKVTRHGGLMRTAQFAHMASAGGLAIFGGTMIEGAIGTAASAQLYSTLPDLQWGCQLFGPQLLVDDVAISALRYDDFALCVPDGPGFGATLDPEKLAYHQRRQTA</sequence>
<evidence type="ECO:0000313" key="4">
    <source>
        <dbReference type="EMBL" id="ART53025.1"/>
    </source>
</evidence>
<evidence type="ECO:0000256" key="1">
    <source>
        <dbReference type="ARBA" id="ARBA00022723"/>
    </source>
</evidence>
<dbReference type="SFLD" id="SFLDS00001">
    <property type="entry name" value="Enolase"/>
    <property type="match status" value="1"/>
</dbReference>
<dbReference type="InterPro" id="IPR018110">
    <property type="entry name" value="Mandel_Rmase/mucon_lact_enz_CS"/>
</dbReference>
<dbReference type="Proteomes" id="UP000194432">
    <property type="component" value="Chromosome 1"/>
</dbReference>
<feature type="region of interest" description="Disordered" evidence="2">
    <location>
        <begin position="1"/>
        <end position="97"/>
    </location>
</feature>
<evidence type="ECO:0000313" key="5">
    <source>
        <dbReference type="Proteomes" id="UP000194432"/>
    </source>
</evidence>
<gene>
    <name evidence="4" type="ORF">CBP34_17020</name>
</gene>
<proteinExistence type="predicted"/>
<dbReference type="GO" id="GO:0009063">
    <property type="term" value="P:amino acid catabolic process"/>
    <property type="evidence" value="ECO:0007669"/>
    <property type="project" value="InterPro"/>
</dbReference>
<evidence type="ECO:0000259" key="3">
    <source>
        <dbReference type="SMART" id="SM00922"/>
    </source>
</evidence>
<dbReference type="SMART" id="SM00922">
    <property type="entry name" value="MR_MLE"/>
    <property type="match status" value="1"/>
</dbReference>
<feature type="compositionally biased region" description="Basic and acidic residues" evidence="2">
    <location>
        <begin position="74"/>
        <end position="85"/>
    </location>
</feature>
<dbReference type="AlphaFoldDB" id="A0A240U5A2"/>
<dbReference type="PANTHER" id="PTHR48073">
    <property type="entry name" value="O-SUCCINYLBENZOATE SYNTHASE-RELATED"/>
    <property type="match status" value="1"/>
</dbReference>
<keyword evidence="5" id="KW-1185">Reference proteome</keyword>
<dbReference type="InterPro" id="IPR013342">
    <property type="entry name" value="Mandelate_racemase_C"/>
</dbReference>
<reference evidence="4 5" key="1">
    <citation type="submission" date="2017-05" db="EMBL/GenBank/DDBJ databases">
        <title>Polyphasic characterization of four soil-derived phenanthrene-degrading Acidovorax strains and proposal of Acidovorax phenanthrenivorans sp. nov.</title>
        <authorList>
            <person name="Singleton D.R."/>
            <person name="Lee J."/>
            <person name="Dickey A.N."/>
            <person name="Stroud A."/>
            <person name="Scholl E.H."/>
            <person name="Wright F.A."/>
            <person name="Aitken M.D."/>
        </authorList>
    </citation>
    <scope>NUCLEOTIDE SEQUENCE [LARGE SCALE GENOMIC DNA]</scope>
    <source>
        <strain evidence="4">NA3</strain>
    </source>
</reference>
<dbReference type="Gene3D" id="3.20.20.120">
    <property type="entry name" value="Enolase-like C-terminal domain"/>
    <property type="match status" value="1"/>
</dbReference>
<keyword evidence="1" id="KW-0479">Metal-binding</keyword>
<dbReference type="InterPro" id="IPR036849">
    <property type="entry name" value="Enolase-like_C_sf"/>
</dbReference>
<dbReference type="KEGG" id="acin:CBP34_17020"/>
<organism evidence="4 5">
    <name type="scientific">Acidovorax carolinensis</name>
    <dbReference type="NCBI Taxonomy" id="553814"/>
    <lineage>
        <taxon>Bacteria</taxon>
        <taxon>Pseudomonadati</taxon>
        <taxon>Pseudomonadota</taxon>
        <taxon>Betaproteobacteria</taxon>
        <taxon>Burkholderiales</taxon>
        <taxon>Comamonadaceae</taxon>
        <taxon>Acidovorax</taxon>
    </lineage>
</organism>
<dbReference type="SUPFAM" id="SSF51604">
    <property type="entry name" value="Enolase C-terminal domain-like"/>
    <property type="match status" value="1"/>
</dbReference>
<dbReference type="EMBL" id="CP021361">
    <property type="protein sequence ID" value="ART53025.1"/>
    <property type="molecule type" value="Genomic_DNA"/>
</dbReference>
<evidence type="ECO:0000256" key="2">
    <source>
        <dbReference type="SAM" id="MobiDB-lite"/>
    </source>
</evidence>
<dbReference type="PROSITE" id="PS00909">
    <property type="entry name" value="MR_MLE_2"/>
    <property type="match status" value="1"/>
</dbReference>
<name>A0A240U5A2_9BURK</name>
<dbReference type="GO" id="GO:0046872">
    <property type="term" value="F:metal ion binding"/>
    <property type="evidence" value="ECO:0007669"/>
    <property type="project" value="UniProtKB-KW"/>
</dbReference>
<dbReference type="Pfam" id="PF13378">
    <property type="entry name" value="MR_MLE_C"/>
    <property type="match status" value="1"/>
</dbReference>
<protein>
    <recommendedName>
        <fullName evidence="3">Mandelate racemase/muconate lactonizing enzyme C-terminal domain-containing protein</fullName>
    </recommendedName>
</protein>
<feature type="compositionally biased region" description="Low complexity" evidence="2">
    <location>
        <begin position="10"/>
        <end position="25"/>
    </location>
</feature>
<accession>A0A240U5A2</accession>
<dbReference type="PANTHER" id="PTHR48073:SF2">
    <property type="entry name" value="O-SUCCINYLBENZOATE SYNTHASE"/>
    <property type="match status" value="1"/>
</dbReference>
<feature type="domain" description="Mandelate racemase/muconate lactonizing enzyme C-terminal" evidence="3">
    <location>
        <begin position="69"/>
        <end position="158"/>
    </location>
</feature>